<reference key="2">
    <citation type="submission" date="2011-08" db="EMBL/GenBank/DDBJ databases">
        <title>Genome sequence of Naumovozyma castellii.</title>
        <authorList>
            <person name="Gordon J.L."/>
            <person name="Armisen D."/>
            <person name="Proux-Wera E."/>
            <person name="OhEigeartaigh S.S."/>
            <person name="Byrne K.P."/>
            <person name="Wolfe K.H."/>
        </authorList>
    </citation>
    <scope>NUCLEOTIDE SEQUENCE</scope>
    <source>
        <strain>Type strain:CBS 4309</strain>
    </source>
</reference>
<evidence type="ECO:0000256" key="4">
    <source>
        <dbReference type="ARBA" id="ARBA00023242"/>
    </source>
</evidence>
<dbReference type="GeneID" id="96900182"/>
<proteinExistence type="inferred from homology"/>
<dbReference type="PANTHER" id="PTHR31344">
    <property type="entry name" value="NUCLEAR PORE COMPLEX PROTEIN NUP205"/>
    <property type="match status" value="1"/>
</dbReference>
<dbReference type="HOGENOM" id="CLU_002778_0_0_1"/>
<evidence type="ECO:0000313" key="5">
    <source>
        <dbReference type="EMBL" id="CCC66692.1"/>
    </source>
</evidence>
<protein>
    <recommendedName>
        <fullName evidence="7">Nucleoporin</fullName>
    </recommendedName>
</protein>
<dbReference type="GO" id="GO:0044611">
    <property type="term" value="C:nuclear pore inner ring"/>
    <property type="evidence" value="ECO:0007669"/>
    <property type="project" value="EnsemblFungi"/>
</dbReference>
<keyword evidence="6" id="KW-1185">Reference proteome</keyword>
<dbReference type="GO" id="GO:0046822">
    <property type="term" value="P:regulation of nucleocytoplasmic transport"/>
    <property type="evidence" value="ECO:0007669"/>
    <property type="project" value="EnsemblFungi"/>
</dbReference>
<dbReference type="InParanoid" id="G0V5F6"/>
<evidence type="ECO:0008006" key="7">
    <source>
        <dbReference type="Google" id="ProtNLM"/>
    </source>
</evidence>
<evidence type="ECO:0000256" key="1">
    <source>
        <dbReference type="ARBA" id="ARBA00004123"/>
    </source>
</evidence>
<dbReference type="InterPro" id="IPR021827">
    <property type="entry name" value="Nup186/Nup192/Nup205"/>
</dbReference>
<dbReference type="PANTHER" id="PTHR31344:SF0">
    <property type="entry name" value="NUCLEAR PORE COMPLEX PROTEIN NUP205"/>
    <property type="match status" value="1"/>
</dbReference>
<reference evidence="5 6" key="1">
    <citation type="journal article" date="2011" name="Proc. Natl. Acad. Sci. U.S.A.">
        <title>Evolutionary erosion of yeast sex chromosomes by mating-type switching accidents.</title>
        <authorList>
            <person name="Gordon J.L."/>
            <person name="Armisen D."/>
            <person name="Proux-Wera E."/>
            <person name="Oheigeartaigh S.S."/>
            <person name="Byrne K.P."/>
            <person name="Wolfe K.H."/>
        </authorList>
    </citation>
    <scope>NUCLEOTIDE SEQUENCE [LARGE SCALE GENOMIC DNA]</scope>
    <source>
        <strain evidence="6">ATCC 76901 / BCRC 22586 / CBS 4309 / NBRC 1992 / NRRL Y-12630</strain>
    </source>
</reference>
<gene>
    <name evidence="5" type="primary">NCAS0A01330</name>
    <name evidence="5" type="ordered locus">NCAS_0A01330</name>
</gene>
<name>G0V5F6_NAUCA</name>
<comment type="similarity">
    <text evidence="2">Belongs to the NUP186/NUP192/NUP205 family.</text>
</comment>
<dbReference type="FunCoup" id="G0V5F6">
    <property type="interactions" value="222"/>
</dbReference>
<evidence type="ECO:0000313" key="6">
    <source>
        <dbReference type="Proteomes" id="UP000001640"/>
    </source>
</evidence>
<sequence>MKWSSAPFEALYYSIEIDQFDVNLFHDLLPDLQQLNLNQGKQKNNASRTQLEKGELTLSDGSSYKFNQQFIIAAINLSDELNLDELVVAELIISGSESGAPLENMDNLSLINVGKRQYFFRRQYILQILAYLIDCLQNDNQIYKDLTQDAKLLNNILPAFESIHLQLSEVKDSINKAQILENFNSLIQQNIKFKMDSLLKEYDILSQILFGLINKESEIKQKTILDVVNHVTQMDSDDFFIVYYLPAIFHAFNNLDKFPDNDVKELHAQFLKDLEREDIYTKPIKVAIIFIFLTSFISWCKVNPKTRAKLIDFKTAVDEPMTAAVELGAIEQLLIIAADTSIVEQDKSMELFYDIRSLLERHIPRLRPKQLQMDRTGDNNNTTEVSSAITATTNTMTNDGSRSSLMDLNQQFQNIILSDQTESFFLSSFNCSLQRVIADCAFLLTKVKDAEEDSLLSGEDLSLDDVCVKADLERFFLTVYYFYASRPNLSCEFWNDKESNSYGFIEWSSKCTDSLMKSCFYLMISSLSFGHDNAINVFHYFGDNNAISWTTISQSISDYIVKINNLSKTVQQRQQQIEDTTTNNNNNELDSITVALDEGLNEEAIIFLSSLLTLIGSVAHDVDEDTKVILSNTFSNILFEFAKVDTPLIGACFKTLGQLVPEETSSKLNLWRSLDTLIFKTATLTNATDSYKSAFKSILINYNEILGFLQLFNNLLKIESTYLNTNGFLTFGKLSFPARLGQGYRKLGIWPYFDYILNDIFVSSHLIPDSDNRRAIQLPILEIIETSLYSFDYSIILNSLLIGTNLDQFGANLDFFTYVQESPATVIFNHLFTEKIYKSLFKIINVGVDHLSIDLGGGSTQLRLIKQGIKIINLVLEFQATFAEEFVNIITKQKNKEYYLPKNFGLHGLPSFYDAIFFNLPIVAHLGLYVGLDNYDVALESLNALIKLENNSPSNESGSAGPNKLLTIFDAVDDSARIKEAFISQIEASIDCDEQLTLKYQILNFIDSMLSLKDQKPTLAHFLLGFQVTNVISTGPALSTFINSDISLFKSVASLLESSLSAINSDRIAYAPIRLASLSLEIILKLCSNPLTSNVILDYLIHDHFFERIIQLDPHVTKFTLWEDLSFDSSQIDNGIEFIGKKPMGALLYFLTYRAHLIQCLSLFIHRLSFTGTKSETLTQIKYLISNQIYSTRIFSFLDTLNYGALSNNEELSKQINIFKNIPLNLDNITISDCPSDEIIFDYSELMSILNLEAKVYKMSNKNDENLLQNSDSKLVVDVHIEEEIELVKLCVASYLGHQRFMEEQLRILHSWVQLTQIIVTDGDLSSVERSNFILEVFGNIIPKINDYVELDVSFSEELTSLAVFLNDMYQKDRMQIDGLQAVDSRLYNMFKVCLHGIMSPLSSVSLKSDFYVLTNSYLVRTLKEKKLAKELLQDLRMNNEKLVEVICNDVIYVQGAGKITGILLLDSLIQLGNLNKENFILTTLLKSTHLLSIVHSLKSTDSMITATKEKIEIDDLLYELTAFKATVFFLIRVAGTKIGAHALVQSKLFEVLGACSFLNIDPDLGLELVANEFSTGKSDFIRINVNLDSSSSLDKGVNNISLFELIVPVFQLLCSVLISMGSTNKSVIQSVRKLLVKFRKLLVGVFRREALTKQQDAATMKYPSSHGLEEMVKLIVILCTLTGYRGEDTVPNLIE</sequence>
<keyword evidence="4" id="KW-0539">Nucleus</keyword>
<dbReference type="RefSeq" id="XP_003673084.1">
    <property type="nucleotide sequence ID" value="XM_003673036.1"/>
</dbReference>
<organism evidence="5 6">
    <name type="scientific">Naumovozyma castellii</name>
    <name type="common">Yeast</name>
    <name type="synonym">Saccharomyces castellii</name>
    <dbReference type="NCBI Taxonomy" id="27288"/>
    <lineage>
        <taxon>Eukaryota</taxon>
        <taxon>Fungi</taxon>
        <taxon>Dikarya</taxon>
        <taxon>Ascomycota</taxon>
        <taxon>Saccharomycotina</taxon>
        <taxon>Saccharomycetes</taxon>
        <taxon>Saccharomycetales</taxon>
        <taxon>Saccharomycetaceae</taxon>
        <taxon>Naumovozyma</taxon>
    </lineage>
</organism>
<dbReference type="OMA" id="AYGFIEW"/>
<dbReference type="Pfam" id="PF11894">
    <property type="entry name" value="Nup192"/>
    <property type="match status" value="1"/>
</dbReference>
<dbReference type="OrthoDB" id="2019644at2759"/>
<accession>G0V5F6</accession>
<keyword evidence="3" id="KW-0813">Transport</keyword>
<comment type="subcellular location">
    <subcellularLocation>
        <location evidence="1">Nucleus</location>
    </subcellularLocation>
</comment>
<dbReference type="GO" id="GO:0017056">
    <property type="term" value="F:structural constituent of nuclear pore"/>
    <property type="evidence" value="ECO:0007669"/>
    <property type="project" value="EnsemblFungi"/>
</dbReference>
<evidence type="ECO:0000256" key="2">
    <source>
        <dbReference type="ARBA" id="ARBA00005892"/>
    </source>
</evidence>
<dbReference type="GO" id="GO:0006999">
    <property type="term" value="P:nuclear pore organization"/>
    <property type="evidence" value="ECO:0007669"/>
    <property type="project" value="EnsemblFungi"/>
</dbReference>
<evidence type="ECO:0000256" key="3">
    <source>
        <dbReference type="ARBA" id="ARBA00022448"/>
    </source>
</evidence>
<dbReference type="eggNOG" id="KOG1835">
    <property type="taxonomic scope" value="Eukaryota"/>
</dbReference>
<dbReference type="KEGG" id="ncs:NCAS_0A01330"/>
<dbReference type="STRING" id="1064592.G0V5F6"/>
<dbReference type="EMBL" id="HE576752">
    <property type="protein sequence ID" value="CCC66692.1"/>
    <property type="molecule type" value="Genomic_DNA"/>
</dbReference>
<dbReference type="Proteomes" id="UP000001640">
    <property type="component" value="Chromosome 1"/>
</dbReference>